<gene>
    <name evidence="9" type="ORF">SAMN04515673_106131</name>
</gene>
<keyword evidence="4 8" id="KW-1003">Cell membrane</keyword>
<evidence type="ECO:0000256" key="5">
    <source>
        <dbReference type="ARBA" id="ARBA00022692"/>
    </source>
</evidence>
<feature type="transmembrane region" description="Helical" evidence="8">
    <location>
        <begin position="200"/>
        <end position="218"/>
    </location>
</feature>
<name>A0A1I6DZC0_9RHOB</name>
<comment type="similarity">
    <text evidence="2 8">Belongs to the 4-toluene sulfonate uptake permease (TSUP) (TC 2.A.102) family.</text>
</comment>
<evidence type="ECO:0000256" key="3">
    <source>
        <dbReference type="ARBA" id="ARBA00022448"/>
    </source>
</evidence>
<feature type="transmembrane region" description="Helical" evidence="8">
    <location>
        <begin position="6"/>
        <end position="27"/>
    </location>
</feature>
<evidence type="ECO:0000256" key="4">
    <source>
        <dbReference type="ARBA" id="ARBA00022475"/>
    </source>
</evidence>
<evidence type="ECO:0000256" key="1">
    <source>
        <dbReference type="ARBA" id="ARBA00004651"/>
    </source>
</evidence>
<protein>
    <recommendedName>
        <fullName evidence="8">Probable membrane transporter protein</fullName>
    </recommendedName>
</protein>
<reference evidence="9 10" key="1">
    <citation type="submission" date="2016-10" db="EMBL/GenBank/DDBJ databases">
        <authorList>
            <person name="de Groot N.N."/>
        </authorList>
    </citation>
    <scope>NUCLEOTIDE SEQUENCE [LARGE SCALE GENOMIC DNA]</scope>
    <source>
        <strain evidence="10">KMM 9023,NRIC 0796,JCM 17311,KCTC 23692</strain>
    </source>
</reference>
<accession>A0A1I6DZC0</accession>
<dbReference type="RefSeq" id="WP_092080388.1">
    <property type="nucleotide sequence ID" value="NZ_FOYI01000006.1"/>
</dbReference>
<organism evidence="9 10">
    <name type="scientific">Poseidonocella sedimentorum</name>
    <dbReference type="NCBI Taxonomy" id="871652"/>
    <lineage>
        <taxon>Bacteria</taxon>
        <taxon>Pseudomonadati</taxon>
        <taxon>Pseudomonadota</taxon>
        <taxon>Alphaproteobacteria</taxon>
        <taxon>Rhodobacterales</taxon>
        <taxon>Roseobacteraceae</taxon>
        <taxon>Poseidonocella</taxon>
    </lineage>
</organism>
<evidence type="ECO:0000313" key="10">
    <source>
        <dbReference type="Proteomes" id="UP000199302"/>
    </source>
</evidence>
<dbReference type="EMBL" id="FOYI01000006">
    <property type="protein sequence ID" value="SFR10880.1"/>
    <property type="molecule type" value="Genomic_DNA"/>
</dbReference>
<sequence length="251" mass="25685">MPDGLGAALAAPGLGWLGLVIFVAGIVRGFTGFGTGLIFVPIAGLFLPPADCVLIMALTGLGSTITLLPEAWGRADRAEVFSLAIAASLAIPAGLWLLTSLNPETVRWAVALVAGLTLLGLVSGWRYRGRVTGPGLAGVGFAAGLIGGMTGLTGPVVIFFYLAGTAAAAKVRANTVLFLAVLDLVVASGLFVAGQMRGETLWLSALLAGPYLIGTLVGKRLFDPARERAYRALAYGLIALAVLSGLPIWEG</sequence>
<dbReference type="PANTHER" id="PTHR30269">
    <property type="entry name" value="TRANSMEMBRANE PROTEIN YFCA"/>
    <property type="match status" value="1"/>
</dbReference>
<dbReference type="AlphaFoldDB" id="A0A1I6DZC0"/>
<keyword evidence="5 8" id="KW-0812">Transmembrane</keyword>
<keyword evidence="7 8" id="KW-0472">Membrane</keyword>
<proteinExistence type="inferred from homology"/>
<dbReference type="PANTHER" id="PTHR30269:SF37">
    <property type="entry name" value="MEMBRANE TRANSPORTER PROTEIN"/>
    <property type="match status" value="1"/>
</dbReference>
<dbReference type="InterPro" id="IPR052017">
    <property type="entry name" value="TSUP"/>
</dbReference>
<dbReference type="InterPro" id="IPR002781">
    <property type="entry name" value="TM_pro_TauE-like"/>
</dbReference>
<feature type="transmembrane region" description="Helical" evidence="8">
    <location>
        <begin position="106"/>
        <end position="127"/>
    </location>
</feature>
<dbReference type="Pfam" id="PF01925">
    <property type="entry name" value="TauE"/>
    <property type="match status" value="1"/>
</dbReference>
<feature type="transmembrane region" description="Helical" evidence="8">
    <location>
        <begin position="175"/>
        <end position="194"/>
    </location>
</feature>
<feature type="transmembrane region" description="Helical" evidence="8">
    <location>
        <begin position="39"/>
        <end position="60"/>
    </location>
</feature>
<feature type="transmembrane region" description="Helical" evidence="8">
    <location>
        <begin position="139"/>
        <end position="163"/>
    </location>
</feature>
<dbReference type="GO" id="GO:0005886">
    <property type="term" value="C:plasma membrane"/>
    <property type="evidence" value="ECO:0007669"/>
    <property type="project" value="UniProtKB-SubCell"/>
</dbReference>
<evidence type="ECO:0000256" key="7">
    <source>
        <dbReference type="ARBA" id="ARBA00023136"/>
    </source>
</evidence>
<feature type="transmembrane region" description="Helical" evidence="8">
    <location>
        <begin position="80"/>
        <end position="99"/>
    </location>
</feature>
<dbReference type="Proteomes" id="UP000199302">
    <property type="component" value="Unassembled WGS sequence"/>
</dbReference>
<feature type="transmembrane region" description="Helical" evidence="8">
    <location>
        <begin position="230"/>
        <end position="249"/>
    </location>
</feature>
<evidence type="ECO:0000256" key="8">
    <source>
        <dbReference type="RuleBase" id="RU363041"/>
    </source>
</evidence>
<evidence type="ECO:0000256" key="6">
    <source>
        <dbReference type="ARBA" id="ARBA00022989"/>
    </source>
</evidence>
<keyword evidence="10" id="KW-1185">Reference proteome</keyword>
<dbReference type="STRING" id="871652.SAMN04515673_106131"/>
<evidence type="ECO:0000256" key="2">
    <source>
        <dbReference type="ARBA" id="ARBA00009142"/>
    </source>
</evidence>
<evidence type="ECO:0000313" key="9">
    <source>
        <dbReference type="EMBL" id="SFR10880.1"/>
    </source>
</evidence>
<keyword evidence="6 8" id="KW-1133">Transmembrane helix</keyword>
<comment type="subcellular location">
    <subcellularLocation>
        <location evidence="1 8">Cell membrane</location>
        <topology evidence="1 8">Multi-pass membrane protein</topology>
    </subcellularLocation>
</comment>
<keyword evidence="3" id="KW-0813">Transport</keyword>
<dbReference type="OrthoDB" id="9795324at2"/>